<evidence type="ECO:0000313" key="2">
    <source>
        <dbReference type="Proteomes" id="UP000770785"/>
    </source>
</evidence>
<dbReference type="EMBL" id="JAATJH010000003">
    <property type="protein sequence ID" value="NJC26583.1"/>
    <property type="molecule type" value="Genomic_DNA"/>
</dbReference>
<comment type="caution">
    <text evidence="1">The sequence shown here is derived from an EMBL/GenBank/DDBJ whole genome shotgun (WGS) entry which is preliminary data.</text>
</comment>
<evidence type="ECO:0000313" key="1">
    <source>
        <dbReference type="EMBL" id="NJC26583.1"/>
    </source>
</evidence>
<name>A0ABX0XCL6_9BACT</name>
<reference evidence="1 2" key="1">
    <citation type="submission" date="2020-03" db="EMBL/GenBank/DDBJ databases">
        <title>Genomic Encyclopedia of Type Strains, Phase IV (KMG-IV): sequencing the most valuable type-strain genomes for metagenomic binning, comparative biology and taxonomic classification.</title>
        <authorList>
            <person name="Goeker M."/>
        </authorList>
    </citation>
    <scope>NUCLEOTIDE SEQUENCE [LARGE SCALE GENOMIC DNA]</scope>
    <source>
        <strain evidence="1 2">DSM 105096</strain>
    </source>
</reference>
<organism evidence="1 2">
    <name type="scientific">Neolewinella antarctica</name>
    <dbReference type="NCBI Taxonomy" id="442734"/>
    <lineage>
        <taxon>Bacteria</taxon>
        <taxon>Pseudomonadati</taxon>
        <taxon>Bacteroidota</taxon>
        <taxon>Saprospiria</taxon>
        <taxon>Saprospirales</taxon>
        <taxon>Lewinellaceae</taxon>
        <taxon>Neolewinella</taxon>
    </lineage>
</organism>
<sequence length="96" mass="10920">MQRSAFDQSLKEHATPPPEASLAVTALWWVCNSNWQKAHDLIDKEPGVDIAWVHAFMHRMDGDQANAKYWYARSGRQAPGTTIGKELEAMLTYFLD</sequence>
<accession>A0ABX0XCL6</accession>
<dbReference type="Proteomes" id="UP000770785">
    <property type="component" value="Unassembled WGS sequence"/>
</dbReference>
<gene>
    <name evidence="1" type="ORF">GGR27_002093</name>
</gene>
<keyword evidence="2" id="KW-1185">Reference proteome</keyword>
<protein>
    <submittedName>
        <fullName evidence="1">Uncharacterized protein</fullName>
    </submittedName>
</protein>
<dbReference type="RefSeq" id="WP_168037354.1">
    <property type="nucleotide sequence ID" value="NZ_JAATJH010000003.1"/>
</dbReference>
<proteinExistence type="predicted"/>